<evidence type="ECO:0000313" key="2">
    <source>
        <dbReference type="Proteomes" id="UP001162060"/>
    </source>
</evidence>
<protein>
    <submittedName>
        <fullName evidence="1">Uncharacterized protein</fullName>
    </submittedName>
</protein>
<name>A0AAV1T5D5_9STRA</name>
<dbReference type="Proteomes" id="UP001162060">
    <property type="component" value="Unassembled WGS sequence"/>
</dbReference>
<sequence>MNLDVFKGTEDTVGKQKIKTATHVREEERLMQFLKASALDVDGTDTNDRSVVT</sequence>
<accession>A0AAV1T5D5</accession>
<evidence type="ECO:0000313" key="1">
    <source>
        <dbReference type="EMBL" id="CAK7898659.1"/>
    </source>
</evidence>
<reference evidence="1" key="1">
    <citation type="submission" date="2024-01" db="EMBL/GenBank/DDBJ databases">
        <authorList>
            <person name="Webb A."/>
        </authorList>
    </citation>
    <scope>NUCLEOTIDE SEQUENCE</scope>
    <source>
        <strain evidence="1">Pm1</strain>
    </source>
</reference>
<organism evidence="1 2">
    <name type="scientific">Peronospora matthiolae</name>
    <dbReference type="NCBI Taxonomy" id="2874970"/>
    <lineage>
        <taxon>Eukaryota</taxon>
        <taxon>Sar</taxon>
        <taxon>Stramenopiles</taxon>
        <taxon>Oomycota</taxon>
        <taxon>Peronosporomycetes</taxon>
        <taxon>Peronosporales</taxon>
        <taxon>Peronosporaceae</taxon>
        <taxon>Peronospora</taxon>
    </lineage>
</organism>
<proteinExistence type="predicted"/>
<gene>
    <name evidence="1" type="ORF">PM001_LOCUS1702</name>
</gene>
<dbReference type="AlphaFoldDB" id="A0AAV1T5D5"/>
<dbReference type="EMBL" id="CAKLBY020000016">
    <property type="protein sequence ID" value="CAK7898659.1"/>
    <property type="molecule type" value="Genomic_DNA"/>
</dbReference>
<comment type="caution">
    <text evidence="1">The sequence shown here is derived from an EMBL/GenBank/DDBJ whole genome shotgun (WGS) entry which is preliminary data.</text>
</comment>